<dbReference type="InterPro" id="IPR032466">
    <property type="entry name" value="Metal_Hydrolase"/>
</dbReference>
<evidence type="ECO:0000256" key="1">
    <source>
        <dbReference type="ARBA" id="ARBA00001947"/>
    </source>
</evidence>
<organism evidence="8 9">
    <name type="scientific">Desulfovibrio psychrotolerans</name>
    <dbReference type="NCBI Taxonomy" id="415242"/>
    <lineage>
        <taxon>Bacteria</taxon>
        <taxon>Pseudomonadati</taxon>
        <taxon>Thermodesulfobacteriota</taxon>
        <taxon>Desulfovibrionia</taxon>
        <taxon>Desulfovibrionales</taxon>
        <taxon>Desulfovibrionaceae</taxon>
        <taxon>Desulfovibrio</taxon>
    </lineage>
</organism>
<dbReference type="EC" id="3.5.4.4" evidence="3"/>
<gene>
    <name evidence="8" type="primary">add</name>
    <name evidence="8" type="ORF">DSM19430T_22930</name>
</gene>
<keyword evidence="4" id="KW-0479">Metal-binding</keyword>
<dbReference type="Pfam" id="PF00962">
    <property type="entry name" value="A_deaminase"/>
    <property type="match status" value="1"/>
</dbReference>
<protein>
    <recommendedName>
        <fullName evidence="3">adenosine deaminase</fullName>
        <ecNumber evidence="3">3.5.4.4</ecNumber>
    </recommendedName>
</protein>
<keyword evidence="9" id="KW-1185">Reference proteome</keyword>
<dbReference type="Gene3D" id="3.20.20.140">
    <property type="entry name" value="Metal-dependent hydrolases"/>
    <property type="match status" value="1"/>
</dbReference>
<proteinExistence type="inferred from homology"/>
<dbReference type="GO" id="GO:0006154">
    <property type="term" value="P:adenosine catabolic process"/>
    <property type="evidence" value="ECO:0007669"/>
    <property type="project" value="TreeGrafter"/>
</dbReference>
<evidence type="ECO:0000256" key="2">
    <source>
        <dbReference type="ARBA" id="ARBA00006676"/>
    </source>
</evidence>
<dbReference type="GO" id="GO:0043103">
    <property type="term" value="P:hypoxanthine salvage"/>
    <property type="evidence" value="ECO:0007669"/>
    <property type="project" value="TreeGrafter"/>
</dbReference>
<dbReference type="RefSeq" id="WP_174410186.1">
    <property type="nucleotide sequence ID" value="NZ_BLVP01000008.1"/>
</dbReference>
<evidence type="ECO:0000256" key="6">
    <source>
        <dbReference type="ARBA" id="ARBA00022833"/>
    </source>
</evidence>
<keyword evidence="5" id="KW-0378">Hydrolase</keyword>
<dbReference type="GO" id="GO:0005829">
    <property type="term" value="C:cytosol"/>
    <property type="evidence" value="ECO:0007669"/>
    <property type="project" value="TreeGrafter"/>
</dbReference>
<name>A0A7J0BV74_9BACT</name>
<comment type="caution">
    <text evidence="8">The sequence shown here is derived from an EMBL/GenBank/DDBJ whole genome shotgun (WGS) entry which is preliminary data.</text>
</comment>
<reference evidence="8 9" key="1">
    <citation type="submission" date="2020-05" db="EMBL/GenBank/DDBJ databases">
        <title>Draft genome sequence of Desulfovibrio psychrotolerans JS1T.</title>
        <authorList>
            <person name="Ueno A."/>
            <person name="Tamazawa S."/>
            <person name="Tamamura S."/>
            <person name="Murakami T."/>
            <person name="Kiyama T."/>
            <person name="Inomata H."/>
            <person name="Amano Y."/>
            <person name="Miyakawa K."/>
            <person name="Tamaki H."/>
            <person name="Naganuma T."/>
            <person name="Kaneko K."/>
        </authorList>
    </citation>
    <scope>NUCLEOTIDE SEQUENCE [LARGE SCALE GENOMIC DNA]</scope>
    <source>
        <strain evidence="8 9">JS1</strain>
    </source>
</reference>
<dbReference type="GO" id="GO:0046103">
    <property type="term" value="P:inosine biosynthetic process"/>
    <property type="evidence" value="ECO:0007669"/>
    <property type="project" value="TreeGrafter"/>
</dbReference>
<evidence type="ECO:0000259" key="7">
    <source>
        <dbReference type="Pfam" id="PF00962"/>
    </source>
</evidence>
<dbReference type="GO" id="GO:0046872">
    <property type="term" value="F:metal ion binding"/>
    <property type="evidence" value="ECO:0007669"/>
    <property type="project" value="UniProtKB-KW"/>
</dbReference>
<comment type="cofactor">
    <cofactor evidence="1">
        <name>Zn(2+)</name>
        <dbReference type="ChEBI" id="CHEBI:29105"/>
    </cofactor>
</comment>
<keyword evidence="6" id="KW-0862">Zinc</keyword>
<dbReference type="InterPro" id="IPR001365">
    <property type="entry name" value="A_deaminase_dom"/>
</dbReference>
<comment type="similarity">
    <text evidence="2">Belongs to the metallo-dependent hydrolases superfamily. Adenosine and AMP deaminases family.</text>
</comment>
<dbReference type="AlphaFoldDB" id="A0A7J0BV74"/>
<evidence type="ECO:0000256" key="3">
    <source>
        <dbReference type="ARBA" id="ARBA00012784"/>
    </source>
</evidence>
<feature type="domain" description="Adenosine deaminase" evidence="7">
    <location>
        <begin position="270"/>
        <end position="478"/>
    </location>
</feature>
<evidence type="ECO:0000256" key="4">
    <source>
        <dbReference type="ARBA" id="ARBA00022723"/>
    </source>
</evidence>
<sequence>MSRPSAHNRLHSAVYFLLLAVLMLLPAQGMSQPALSQNEKSTIQFFESVRHSPPMMRAFLDAMPKGADLHTHLSGAVYAEDYLQWAMEDGRCIDTATFTILSPDAPSNKSTAQDPCPQGSVPAERLFHDNTLYADAVNALSTRDIHSVSRMWGHEQFFSSFAKFNAGKLGRGADMLASVIRRAASQNILHLEVMDSIYPVTLKNIATSVGWSGNAEDTLNALRQAGLFESIENSVAARRALLDETRFLLQAGLEDEPGLAGGASAPVPDVSVRFIQQIHRNSSPEQVFAQLAYSFELVRHDPYVVAFNFVAPEDYPTALRDYTLHMRMIDALHALPEYTGTNITLHAGELAMGLVPPRDLRFHIREAVETGHARRIGHGVSVMHEDNAFGLLRTMRDRRVAVEICLSSNDQILGVRGADHPFPVYRKYGVPMVLNTDDEGVARIDLTNEYLRAATTYALGYQDMKALSRNSLEYSFLPGASLWADPAAFIMGGDCKDSPMGHETALCARLLEASDKARMQWQLEKAFVDFERDVAENMARP</sequence>
<evidence type="ECO:0000313" key="8">
    <source>
        <dbReference type="EMBL" id="GFM37609.1"/>
    </source>
</evidence>
<dbReference type="GO" id="GO:0004000">
    <property type="term" value="F:adenosine deaminase activity"/>
    <property type="evidence" value="ECO:0007669"/>
    <property type="project" value="UniProtKB-ARBA"/>
</dbReference>
<evidence type="ECO:0000313" key="9">
    <source>
        <dbReference type="Proteomes" id="UP000503820"/>
    </source>
</evidence>
<dbReference type="PANTHER" id="PTHR11409">
    <property type="entry name" value="ADENOSINE DEAMINASE"/>
    <property type="match status" value="1"/>
</dbReference>
<dbReference type="SUPFAM" id="SSF51556">
    <property type="entry name" value="Metallo-dependent hydrolases"/>
    <property type="match status" value="1"/>
</dbReference>
<dbReference type="EMBL" id="BLVP01000008">
    <property type="protein sequence ID" value="GFM37609.1"/>
    <property type="molecule type" value="Genomic_DNA"/>
</dbReference>
<dbReference type="Proteomes" id="UP000503820">
    <property type="component" value="Unassembled WGS sequence"/>
</dbReference>
<dbReference type="InterPro" id="IPR006330">
    <property type="entry name" value="Ado/ade_deaminase"/>
</dbReference>
<evidence type="ECO:0000256" key="5">
    <source>
        <dbReference type="ARBA" id="ARBA00022801"/>
    </source>
</evidence>
<accession>A0A7J0BV74</accession>
<dbReference type="PANTHER" id="PTHR11409:SF43">
    <property type="entry name" value="ADENOSINE DEAMINASE"/>
    <property type="match status" value="1"/>
</dbReference>